<gene>
    <name evidence="2" type="ORF">CH063_10106</name>
</gene>
<organism evidence="2 3">
    <name type="scientific">Colletotrichum higginsianum (strain IMI 349063)</name>
    <name type="common">Crucifer anthracnose fungus</name>
    <dbReference type="NCBI Taxonomy" id="759273"/>
    <lineage>
        <taxon>Eukaryota</taxon>
        <taxon>Fungi</taxon>
        <taxon>Dikarya</taxon>
        <taxon>Ascomycota</taxon>
        <taxon>Pezizomycotina</taxon>
        <taxon>Sordariomycetes</taxon>
        <taxon>Hypocreomycetidae</taxon>
        <taxon>Glomerellales</taxon>
        <taxon>Glomerellaceae</taxon>
        <taxon>Colletotrichum</taxon>
        <taxon>Colletotrichum destructivum species complex</taxon>
    </lineage>
</organism>
<feature type="compositionally biased region" description="Basic and acidic residues" evidence="1">
    <location>
        <begin position="12"/>
        <end position="21"/>
    </location>
</feature>
<evidence type="ECO:0000313" key="2">
    <source>
        <dbReference type="EMBL" id="CCF39223.1"/>
    </source>
</evidence>
<name>H1VG70_COLHI</name>
<evidence type="ECO:0000256" key="1">
    <source>
        <dbReference type="SAM" id="MobiDB-lite"/>
    </source>
</evidence>
<sequence length="69" mass="7284">MLGGGSTNATIGERENEHIVRDLGSNEVGGDRELQLDSFNDEHGQCGVIEIEHPVASGEAVGWVQGHDG</sequence>
<accession>H1VG70</accession>
<feature type="region of interest" description="Disordered" evidence="1">
    <location>
        <begin position="1"/>
        <end position="27"/>
    </location>
</feature>
<dbReference type="Proteomes" id="UP000007174">
    <property type="component" value="Unassembled WGS sequence"/>
</dbReference>
<dbReference type="AlphaFoldDB" id="H1VG70"/>
<proteinExistence type="predicted"/>
<protein>
    <submittedName>
        <fullName evidence="2">Uncharacterized protein</fullName>
    </submittedName>
</protein>
<evidence type="ECO:0000313" key="3">
    <source>
        <dbReference type="Proteomes" id="UP000007174"/>
    </source>
</evidence>
<reference evidence="3" key="1">
    <citation type="journal article" date="2012" name="Nat. Genet.">
        <title>Lifestyle transitions in plant pathogenic Colletotrichum fungi deciphered by genome and transcriptome analyses.</title>
        <authorList>
            <person name="O'Connell R.J."/>
            <person name="Thon M.R."/>
            <person name="Hacquard S."/>
            <person name="Amyotte S.G."/>
            <person name="Kleemann J."/>
            <person name="Torres M.F."/>
            <person name="Damm U."/>
            <person name="Buiate E.A."/>
            <person name="Epstein L."/>
            <person name="Alkan N."/>
            <person name="Altmueller J."/>
            <person name="Alvarado-Balderrama L."/>
            <person name="Bauser C.A."/>
            <person name="Becker C."/>
            <person name="Birren B.W."/>
            <person name="Chen Z."/>
            <person name="Choi J."/>
            <person name="Crouch J.A."/>
            <person name="Duvick J.P."/>
            <person name="Farman M.A."/>
            <person name="Gan P."/>
            <person name="Heiman D."/>
            <person name="Henrissat B."/>
            <person name="Howard R.J."/>
            <person name="Kabbage M."/>
            <person name="Koch C."/>
            <person name="Kracher B."/>
            <person name="Kubo Y."/>
            <person name="Law A.D."/>
            <person name="Lebrun M.-H."/>
            <person name="Lee Y.-H."/>
            <person name="Miyara I."/>
            <person name="Moore N."/>
            <person name="Neumann U."/>
            <person name="Nordstroem K."/>
            <person name="Panaccione D.G."/>
            <person name="Panstruga R."/>
            <person name="Place M."/>
            <person name="Proctor R.H."/>
            <person name="Prusky D."/>
            <person name="Rech G."/>
            <person name="Reinhardt R."/>
            <person name="Rollins J.A."/>
            <person name="Rounsley S."/>
            <person name="Schardl C.L."/>
            <person name="Schwartz D.C."/>
            <person name="Shenoy N."/>
            <person name="Shirasu K."/>
            <person name="Sikhakolli U.R."/>
            <person name="Stueber K."/>
            <person name="Sukno S.A."/>
            <person name="Sweigard J.A."/>
            <person name="Takano Y."/>
            <person name="Takahara H."/>
            <person name="Trail F."/>
            <person name="van der Does H.C."/>
            <person name="Voll L.M."/>
            <person name="Will I."/>
            <person name="Young S."/>
            <person name="Zeng Q."/>
            <person name="Zhang J."/>
            <person name="Zhou S."/>
            <person name="Dickman M.B."/>
            <person name="Schulze-Lefert P."/>
            <person name="Ver Loren van Themaat E."/>
            <person name="Ma L.-J."/>
            <person name="Vaillancourt L.J."/>
        </authorList>
    </citation>
    <scope>NUCLEOTIDE SEQUENCE [LARGE SCALE GENOMIC DNA]</scope>
    <source>
        <strain evidence="3">IMI 349063</strain>
    </source>
</reference>
<dbReference type="EMBL" id="CACQ02003374">
    <property type="protein sequence ID" value="CCF39223.1"/>
    <property type="molecule type" value="Genomic_DNA"/>
</dbReference>
<dbReference type="HOGENOM" id="CLU_2775802_0_0_1"/>